<comment type="cofactor">
    <cofactor evidence="1 6">
        <name>FAD</name>
        <dbReference type="ChEBI" id="CHEBI:57692"/>
    </cofactor>
</comment>
<name>A0A7Y3W523_9PROT</name>
<dbReference type="GO" id="GO:0033539">
    <property type="term" value="P:fatty acid beta-oxidation using acyl-CoA dehydrogenase"/>
    <property type="evidence" value="ECO:0007669"/>
    <property type="project" value="TreeGrafter"/>
</dbReference>
<evidence type="ECO:0000259" key="8">
    <source>
        <dbReference type="Pfam" id="PF02770"/>
    </source>
</evidence>
<dbReference type="GO" id="GO:0050660">
    <property type="term" value="F:flavin adenine dinucleotide binding"/>
    <property type="evidence" value="ECO:0007669"/>
    <property type="project" value="InterPro"/>
</dbReference>
<gene>
    <name evidence="10" type="ORF">HK107_07580</name>
</gene>
<feature type="domain" description="Acyl-CoA dehydrogenase/oxidase C-terminal" evidence="7">
    <location>
        <begin position="230"/>
        <end position="378"/>
    </location>
</feature>
<dbReference type="InterPro" id="IPR009100">
    <property type="entry name" value="AcylCoA_DH/oxidase_NM_dom_sf"/>
</dbReference>
<keyword evidence="3 6" id="KW-0285">Flavoprotein</keyword>
<dbReference type="Gene3D" id="2.40.110.10">
    <property type="entry name" value="Butyryl-CoA Dehydrogenase, subunit A, domain 2"/>
    <property type="match status" value="1"/>
</dbReference>
<evidence type="ECO:0000259" key="7">
    <source>
        <dbReference type="Pfam" id="PF00441"/>
    </source>
</evidence>
<dbReference type="InterPro" id="IPR036250">
    <property type="entry name" value="AcylCo_DH-like_C"/>
</dbReference>
<dbReference type="SUPFAM" id="SSF47203">
    <property type="entry name" value="Acyl-CoA dehydrogenase C-terminal domain-like"/>
    <property type="match status" value="1"/>
</dbReference>
<evidence type="ECO:0000313" key="10">
    <source>
        <dbReference type="EMBL" id="NNU16179.1"/>
    </source>
</evidence>
<dbReference type="Pfam" id="PF00441">
    <property type="entry name" value="Acyl-CoA_dh_1"/>
    <property type="match status" value="1"/>
</dbReference>
<dbReference type="FunFam" id="1.20.140.10:FF:000001">
    <property type="entry name" value="Acyl-CoA dehydrogenase"/>
    <property type="match status" value="1"/>
</dbReference>
<dbReference type="Pfam" id="PF02770">
    <property type="entry name" value="Acyl-CoA_dh_M"/>
    <property type="match status" value="1"/>
</dbReference>
<proteinExistence type="inferred from homology"/>
<evidence type="ECO:0000256" key="6">
    <source>
        <dbReference type="RuleBase" id="RU362125"/>
    </source>
</evidence>
<dbReference type="InterPro" id="IPR009075">
    <property type="entry name" value="AcylCo_DH/oxidase_C"/>
</dbReference>
<dbReference type="PANTHER" id="PTHR48083:SF28">
    <property type="entry name" value="ACYL-COA DEHYDROGENASE FAMILY PROTEIN (AFU_ORTHOLOGUE AFUA_6G10880)-RELATED"/>
    <property type="match status" value="1"/>
</dbReference>
<accession>A0A7Y3W523</accession>
<evidence type="ECO:0000256" key="4">
    <source>
        <dbReference type="ARBA" id="ARBA00022827"/>
    </source>
</evidence>
<evidence type="ECO:0000256" key="3">
    <source>
        <dbReference type="ARBA" id="ARBA00022630"/>
    </source>
</evidence>
<comment type="similarity">
    <text evidence="2 6">Belongs to the acyl-CoA dehydrogenase family.</text>
</comment>
<keyword evidence="11" id="KW-1185">Reference proteome</keyword>
<dbReference type="Proteomes" id="UP000536835">
    <property type="component" value="Unassembled WGS sequence"/>
</dbReference>
<dbReference type="InterPro" id="IPR037069">
    <property type="entry name" value="AcylCoA_DH/ox_N_sf"/>
</dbReference>
<evidence type="ECO:0000259" key="9">
    <source>
        <dbReference type="Pfam" id="PF02771"/>
    </source>
</evidence>
<feature type="domain" description="Acyl-CoA oxidase/dehydrogenase middle" evidence="8">
    <location>
        <begin position="125"/>
        <end position="218"/>
    </location>
</feature>
<dbReference type="InterPro" id="IPR050741">
    <property type="entry name" value="Acyl-CoA_dehydrogenase"/>
</dbReference>
<dbReference type="Gene3D" id="1.10.540.10">
    <property type="entry name" value="Acyl-CoA dehydrogenase/oxidase, N-terminal domain"/>
    <property type="match status" value="1"/>
</dbReference>
<organism evidence="10 11">
    <name type="scientific">Parvularcula mediterranea</name>
    <dbReference type="NCBI Taxonomy" id="2732508"/>
    <lineage>
        <taxon>Bacteria</taxon>
        <taxon>Pseudomonadati</taxon>
        <taxon>Pseudomonadota</taxon>
        <taxon>Alphaproteobacteria</taxon>
        <taxon>Parvularculales</taxon>
        <taxon>Parvularculaceae</taxon>
        <taxon>Parvularcula</taxon>
    </lineage>
</organism>
<keyword evidence="4 6" id="KW-0274">FAD</keyword>
<feature type="domain" description="Acyl-CoA dehydrogenase/oxidase N-terminal" evidence="9">
    <location>
        <begin position="8"/>
        <end position="119"/>
    </location>
</feature>
<protein>
    <submittedName>
        <fullName evidence="10">Acyl-CoA dehydrogenase</fullName>
    </submittedName>
</protein>
<dbReference type="EMBL" id="JABFCX010000002">
    <property type="protein sequence ID" value="NNU16179.1"/>
    <property type="molecule type" value="Genomic_DNA"/>
</dbReference>
<dbReference type="PANTHER" id="PTHR48083">
    <property type="entry name" value="MEDIUM-CHAIN SPECIFIC ACYL-COA DEHYDROGENASE, MITOCHONDRIAL-RELATED"/>
    <property type="match status" value="1"/>
</dbReference>
<dbReference type="InterPro" id="IPR006089">
    <property type="entry name" value="Acyl-CoA_DH_CS"/>
</dbReference>
<sequence>MRNPFDNDERAAFRETVRQFIANEITPHADRWDEEGAIPWELHEKAGELGVFGFGIPEELGGLGFDDAFMRSIWAEELAFCGAGGVGAALGGRTISIDPIVRFAGPHIRDRVVPEIVSGRKGSSLGITEPGGGSDVASLTTKAVKDGNGWRISGSKTFITGGMTSEYYVIGARTGGEGMAGVSLFFIEWGAEGFSRTPLDKKMGWWCSDQATLYFDNVFVPADAMIGPENAGFMVIMNNFNLERLGLIAGSLGMAKVCLDDSIAWAKERQTFGKPLIKHQVIRHKIADMSAKIDALEALTNQLCWLINEDDMPVAELSKAKFFATKTLEFCASEAMQVMGGAGYLRGNRIERAYREVKVMAIGGGSEEIMRDLAVRQMGL</sequence>
<dbReference type="GO" id="GO:0003995">
    <property type="term" value="F:acyl-CoA dehydrogenase activity"/>
    <property type="evidence" value="ECO:0007669"/>
    <property type="project" value="InterPro"/>
</dbReference>
<reference evidence="10 11" key="1">
    <citation type="submission" date="2020-05" db="EMBL/GenBank/DDBJ databases">
        <title>Parvularcula mediterraneae sp. nov., isolated from polypropylene straw from shallow seawater of the seashore of Laganas in Zakynthos island, Greece.</title>
        <authorList>
            <person name="Szabo I."/>
            <person name="Al-Omari J."/>
            <person name="Rado J."/>
            <person name="Szerdahelyi G.S."/>
        </authorList>
    </citation>
    <scope>NUCLEOTIDE SEQUENCE [LARGE SCALE GENOMIC DNA]</scope>
    <source>
        <strain evidence="10 11">ZS-1/3</strain>
    </source>
</reference>
<dbReference type="InterPro" id="IPR006091">
    <property type="entry name" value="Acyl-CoA_Oxase/DH_mid-dom"/>
</dbReference>
<evidence type="ECO:0000256" key="5">
    <source>
        <dbReference type="ARBA" id="ARBA00023002"/>
    </source>
</evidence>
<dbReference type="GO" id="GO:0005737">
    <property type="term" value="C:cytoplasm"/>
    <property type="evidence" value="ECO:0007669"/>
    <property type="project" value="TreeGrafter"/>
</dbReference>
<evidence type="ECO:0000256" key="1">
    <source>
        <dbReference type="ARBA" id="ARBA00001974"/>
    </source>
</evidence>
<dbReference type="Gene3D" id="1.20.140.10">
    <property type="entry name" value="Butyryl-CoA Dehydrogenase, subunit A, domain 3"/>
    <property type="match status" value="1"/>
</dbReference>
<dbReference type="InterPro" id="IPR013786">
    <property type="entry name" value="AcylCoA_DH/ox_N"/>
</dbReference>
<dbReference type="SUPFAM" id="SSF56645">
    <property type="entry name" value="Acyl-CoA dehydrogenase NM domain-like"/>
    <property type="match status" value="1"/>
</dbReference>
<dbReference type="Pfam" id="PF02771">
    <property type="entry name" value="Acyl-CoA_dh_N"/>
    <property type="match status" value="1"/>
</dbReference>
<dbReference type="InterPro" id="IPR046373">
    <property type="entry name" value="Acyl-CoA_Oxase/DH_mid-dom_sf"/>
</dbReference>
<evidence type="ECO:0000313" key="11">
    <source>
        <dbReference type="Proteomes" id="UP000536835"/>
    </source>
</evidence>
<dbReference type="PROSITE" id="PS00072">
    <property type="entry name" value="ACYL_COA_DH_1"/>
    <property type="match status" value="1"/>
</dbReference>
<dbReference type="RefSeq" id="WP_173198195.1">
    <property type="nucleotide sequence ID" value="NZ_JABFCX010000002.1"/>
</dbReference>
<dbReference type="FunFam" id="2.40.110.10:FF:000002">
    <property type="entry name" value="Acyl-CoA dehydrogenase fadE12"/>
    <property type="match status" value="1"/>
</dbReference>
<dbReference type="AlphaFoldDB" id="A0A7Y3W523"/>
<comment type="caution">
    <text evidence="10">The sequence shown here is derived from an EMBL/GenBank/DDBJ whole genome shotgun (WGS) entry which is preliminary data.</text>
</comment>
<evidence type="ECO:0000256" key="2">
    <source>
        <dbReference type="ARBA" id="ARBA00009347"/>
    </source>
</evidence>
<keyword evidence="5 6" id="KW-0560">Oxidoreductase</keyword>